<dbReference type="Proteomes" id="UP000007058">
    <property type="component" value="Chromosome"/>
</dbReference>
<dbReference type="InterPro" id="IPR036162">
    <property type="entry name" value="Resolvase-like_N_sf"/>
</dbReference>
<dbReference type="SUPFAM" id="SSF53041">
    <property type="entry name" value="Resolvase-like"/>
    <property type="match status" value="1"/>
</dbReference>
<dbReference type="InterPro" id="IPR006119">
    <property type="entry name" value="Resolv_N"/>
</dbReference>
<organism evidence="3 4">
    <name type="scientific">Paramagnetospirillum magneticum (strain ATCC 700264 / AMB-1)</name>
    <name type="common">Magnetospirillum magneticum</name>
    <dbReference type="NCBI Taxonomy" id="342108"/>
    <lineage>
        <taxon>Bacteria</taxon>
        <taxon>Pseudomonadati</taxon>
        <taxon>Pseudomonadota</taxon>
        <taxon>Alphaproteobacteria</taxon>
        <taxon>Rhodospirillales</taxon>
        <taxon>Magnetospirillaceae</taxon>
        <taxon>Paramagnetospirillum</taxon>
    </lineage>
</organism>
<dbReference type="STRING" id="342108.amb3432"/>
<dbReference type="GO" id="GO:0000150">
    <property type="term" value="F:DNA strand exchange activity"/>
    <property type="evidence" value="ECO:0007669"/>
    <property type="project" value="InterPro"/>
</dbReference>
<evidence type="ECO:0000313" key="3">
    <source>
        <dbReference type="EMBL" id="BAE52236.1"/>
    </source>
</evidence>
<evidence type="ECO:0000256" key="1">
    <source>
        <dbReference type="ARBA" id="ARBA00009913"/>
    </source>
</evidence>
<accession>Q2W1N9</accession>
<dbReference type="GO" id="GO:0003677">
    <property type="term" value="F:DNA binding"/>
    <property type="evidence" value="ECO:0007669"/>
    <property type="project" value="InterPro"/>
</dbReference>
<evidence type="ECO:0000259" key="2">
    <source>
        <dbReference type="SMART" id="SM00857"/>
    </source>
</evidence>
<gene>
    <name evidence="3" type="ordered locus">amb3432</name>
</gene>
<evidence type="ECO:0000313" key="4">
    <source>
        <dbReference type="Proteomes" id="UP000007058"/>
    </source>
</evidence>
<reference evidence="3 4" key="1">
    <citation type="journal article" date="2005" name="DNA Res.">
        <title>Complete genome sequence of the facultative anaerobic magnetotactic bacterium Magnetospirillum sp. strain AMB-1.</title>
        <authorList>
            <person name="Matsunaga T."/>
            <person name="Okamura Y."/>
            <person name="Fukuda Y."/>
            <person name="Wahyudi A.T."/>
            <person name="Murase Y."/>
            <person name="Takeyama H."/>
        </authorList>
    </citation>
    <scope>NUCLEOTIDE SEQUENCE [LARGE SCALE GENOMIC DNA]</scope>
    <source>
        <strain evidence="4">ATCC 700264 / AMB-1</strain>
    </source>
</reference>
<dbReference type="SUPFAM" id="SSF46689">
    <property type="entry name" value="Homeodomain-like"/>
    <property type="match status" value="1"/>
</dbReference>
<name>Q2W1N9_PARM1</name>
<protein>
    <submittedName>
        <fullName evidence="3">Site-specific recombinase</fullName>
    </submittedName>
</protein>
<dbReference type="InterPro" id="IPR009057">
    <property type="entry name" value="Homeodomain-like_sf"/>
</dbReference>
<dbReference type="RefSeq" id="WP_011385792.1">
    <property type="nucleotide sequence ID" value="NC_007626.1"/>
</dbReference>
<proteinExistence type="inferred from homology"/>
<feature type="domain" description="Resolvase/invertase-type recombinase catalytic" evidence="2">
    <location>
        <begin position="2"/>
        <end position="128"/>
    </location>
</feature>
<dbReference type="Gene3D" id="3.40.50.1390">
    <property type="entry name" value="Resolvase, N-terminal catalytic domain"/>
    <property type="match status" value="1"/>
</dbReference>
<dbReference type="HOGENOM" id="CLU_1480355_0_0_5"/>
<dbReference type="KEGG" id="mag:amb3432"/>
<dbReference type="EMBL" id="AP007255">
    <property type="protein sequence ID" value="BAE52236.1"/>
    <property type="molecule type" value="Genomic_DNA"/>
</dbReference>
<dbReference type="SMART" id="SM00857">
    <property type="entry name" value="Resolvase"/>
    <property type="match status" value="1"/>
</dbReference>
<dbReference type="Pfam" id="PF00239">
    <property type="entry name" value="Resolvase"/>
    <property type="match status" value="1"/>
</dbReference>
<dbReference type="OrthoDB" id="9797501at2"/>
<sequence length="182" mass="19309">MIVGYFRKIDGGEEAAPTAVLRAERCLRIETDEVGRYGARTVLLASLSNGDVLVSPSIAHLAPSVSEVLRVSRHVHGRGATLRLVLEKIDTSVPAARNVLAAFAEFESRQLAERRNAGLYEAALSGARPGRPRKLDPARIALIAGELAGGRTAASIARELGVHPTTVTRLARLAATGEDELG</sequence>
<dbReference type="AlphaFoldDB" id="Q2W1N9"/>
<keyword evidence="4" id="KW-1185">Reference proteome</keyword>
<comment type="similarity">
    <text evidence="1">Belongs to the site-specific recombinase resolvase family.</text>
</comment>